<accession>A0A0D6P643</accession>
<comment type="caution">
    <text evidence="1">The sequence shown here is derived from an EMBL/GenBank/DDBJ whole genome shotgun (WGS) entry which is preliminary data.</text>
</comment>
<dbReference type="EMBL" id="BANB01000259">
    <property type="protein sequence ID" value="GAN77230.1"/>
    <property type="molecule type" value="Genomic_DNA"/>
</dbReference>
<evidence type="ECO:0000313" key="1">
    <source>
        <dbReference type="EMBL" id="GAN77230.1"/>
    </source>
</evidence>
<keyword evidence="2" id="KW-1185">Reference proteome</keyword>
<evidence type="ECO:0008006" key="3">
    <source>
        <dbReference type="Google" id="ProtNLM"/>
    </source>
</evidence>
<organism evidence="1 2">
    <name type="scientific">Acidisphaera rubrifaciens HS-AP3</name>
    <dbReference type="NCBI Taxonomy" id="1231350"/>
    <lineage>
        <taxon>Bacteria</taxon>
        <taxon>Pseudomonadati</taxon>
        <taxon>Pseudomonadota</taxon>
        <taxon>Alphaproteobacteria</taxon>
        <taxon>Acetobacterales</taxon>
        <taxon>Acetobacteraceae</taxon>
        <taxon>Acidisphaera</taxon>
    </lineage>
</organism>
<gene>
    <name evidence="1" type="ORF">Asru_0259_09</name>
</gene>
<dbReference type="AlphaFoldDB" id="A0A0D6P643"/>
<dbReference type="RefSeq" id="WP_048861229.1">
    <property type="nucleotide sequence ID" value="NZ_BANB01000259.1"/>
</dbReference>
<dbReference type="OrthoDB" id="180075at2"/>
<protein>
    <recommendedName>
        <fullName evidence="3">DUF155 domain-containing protein</fullName>
    </recommendedName>
</protein>
<sequence length="372" mass="41241">MSDPGHPGIAAGEIIFYRLFDIAYAIDLRRAEAALARRPAAGARRKRLSATPPKAVSFDSPPVVLGLDPVLIPLDGGTQEASVAGHLYDFGVLSLTLSVPVRDLPWTAFVDRLNALAAALGDASADPLWSSLVTRVRAELAEALVRPSETPLQEDYTVALVRAFDQPMTAARIAAEIDLVPLLSGEHLPLADDARAELLRTRFSYYVDDYAVLTWDRAFVYEPHPDTDVIDVLEVANAQLLEMRYYDELLDDELPRMYDLVEQTQRSGLLSSRRFAKLARRLYTLVAEVTELTERVDNALHVTEDVYLARVYAGAVDLLRVKLFSTAVERKLAIIRDTYAALYDEAGARRAEVLEVAIVALIVIEIVIALWR</sequence>
<dbReference type="Proteomes" id="UP000032680">
    <property type="component" value="Unassembled WGS sequence"/>
</dbReference>
<proteinExistence type="predicted"/>
<reference evidence="1 2" key="1">
    <citation type="submission" date="2012-11" db="EMBL/GenBank/DDBJ databases">
        <title>Whole genome sequence of Acidisphaera rubrifaciens HS-AP3.</title>
        <authorList>
            <person name="Azuma Y."/>
            <person name="Higashiura N."/>
            <person name="Hirakawa H."/>
            <person name="Matsushita K."/>
        </authorList>
    </citation>
    <scope>NUCLEOTIDE SEQUENCE [LARGE SCALE GENOMIC DNA]</scope>
    <source>
        <strain evidence="1 2">HS-AP3</strain>
    </source>
</reference>
<evidence type="ECO:0000313" key="2">
    <source>
        <dbReference type="Proteomes" id="UP000032680"/>
    </source>
</evidence>
<name>A0A0D6P643_9PROT</name>